<dbReference type="Pfam" id="PF00400">
    <property type="entry name" value="WD40"/>
    <property type="match status" value="8"/>
</dbReference>
<keyword evidence="2" id="KW-0677">Repeat</keyword>
<dbReference type="Gene3D" id="3.40.50.300">
    <property type="entry name" value="P-loop containing nucleotide triphosphate hydrolases"/>
    <property type="match status" value="1"/>
</dbReference>
<dbReference type="SMART" id="SM00320">
    <property type="entry name" value="WD40"/>
    <property type="match status" value="12"/>
</dbReference>
<feature type="repeat" description="WD" evidence="3">
    <location>
        <begin position="1815"/>
        <end position="1856"/>
    </location>
</feature>
<dbReference type="EMBL" id="NJET01000025">
    <property type="protein sequence ID" value="PHH64812.1"/>
    <property type="molecule type" value="Genomic_DNA"/>
</dbReference>
<dbReference type="PROSITE" id="PS50294">
    <property type="entry name" value="WD_REPEATS_REGION"/>
    <property type="match status" value="3"/>
</dbReference>
<feature type="repeat" description="WD" evidence="3">
    <location>
        <begin position="1454"/>
        <end position="1495"/>
    </location>
</feature>
<dbReference type="Gene3D" id="2.130.10.10">
    <property type="entry name" value="YVTN repeat-like/Quinoprotein amine dehydrogenase"/>
    <property type="match status" value="7"/>
</dbReference>
<feature type="region of interest" description="Disordered" evidence="4">
    <location>
        <begin position="1"/>
        <end position="57"/>
    </location>
</feature>
<dbReference type="InterPro" id="IPR027417">
    <property type="entry name" value="P-loop_NTPase"/>
</dbReference>
<dbReference type="PANTHER" id="PTHR19879:SF9">
    <property type="entry name" value="TRANSCRIPTION INITIATION FACTOR TFIID SUBUNIT 5"/>
    <property type="match status" value="1"/>
</dbReference>
<accession>A0A2C5YC36</accession>
<name>A0A2C5YC36_9HYPO</name>
<feature type="domain" description="NACHT" evidence="5">
    <location>
        <begin position="383"/>
        <end position="607"/>
    </location>
</feature>
<dbReference type="PRINTS" id="PR00320">
    <property type="entry name" value="GPROTEINBRPT"/>
</dbReference>
<dbReference type="PROSITE" id="PS50082">
    <property type="entry name" value="WD_REPEATS_2"/>
    <property type="match status" value="6"/>
</dbReference>
<evidence type="ECO:0000313" key="7">
    <source>
        <dbReference type="Proteomes" id="UP000226192"/>
    </source>
</evidence>
<feature type="repeat" description="WD" evidence="3">
    <location>
        <begin position="1771"/>
        <end position="1814"/>
    </location>
</feature>
<reference evidence="6 7" key="1">
    <citation type="submission" date="2017-06" db="EMBL/GenBank/DDBJ databases">
        <title>Ant-infecting Ophiocordyceps genomes reveal a high diversity of potential behavioral manipulation genes and a possible major role for enterotoxins.</title>
        <authorList>
            <person name="De Bekker C."/>
            <person name="Evans H.C."/>
            <person name="Brachmann A."/>
            <person name="Hughes D.P."/>
        </authorList>
    </citation>
    <scope>NUCLEOTIDE SEQUENCE [LARGE SCALE GENOMIC DNA]</scope>
    <source>
        <strain evidence="6 7">Map64</strain>
    </source>
</reference>
<dbReference type="CDD" id="cd00200">
    <property type="entry name" value="WD40"/>
    <property type="match status" value="1"/>
</dbReference>
<comment type="caution">
    <text evidence="6">The sequence shown here is derived from an EMBL/GenBank/DDBJ whole genome shotgun (WGS) entry which is preliminary data.</text>
</comment>
<dbReference type="STRING" id="1399860.A0A2C5YC36"/>
<dbReference type="PROSITE" id="PS50837">
    <property type="entry name" value="NACHT"/>
    <property type="match status" value="1"/>
</dbReference>
<dbReference type="PROSITE" id="PS00678">
    <property type="entry name" value="WD_REPEATS_1"/>
    <property type="match status" value="3"/>
</dbReference>
<evidence type="ECO:0000256" key="3">
    <source>
        <dbReference type="PROSITE-ProRule" id="PRU00221"/>
    </source>
</evidence>
<dbReference type="InterPro" id="IPR015943">
    <property type="entry name" value="WD40/YVTN_repeat-like_dom_sf"/>
</dbReference>
<evidence type="ECO:0000313" key="6">
    <source>
        <dbReference type="EMBL" id="PHH64812.1"/>
    </source>
</evidence>
<dbReference type="SUPFAM" id="SSF50978">
    <property type="entry name" value="WD40 repeat-like"/>
    <property type="match status" value="2"/>
</dbReference>
<evidence type="ECO:0000256" key="4">
    <source>
        <dbReference type="SAM" id="MobiDB-lite"/>
    </source>
</evidence>
<sequence length="1879" mass="207094">MAPNWIKRAIKRPKAPPPQVPPSASGSSIHQPEAQPAPQPASQVSASSSSEPQTSSARLKERLWNQAYDELKLSHRKLVEAYEKILSTQLSRDREGSTGASGQTAENKIGQTHETRWRQMEELVQAGLERTRKEATTKQGIEDKLQAMSAVKEMADKAVRAAPKAAVAWVGVCSGLEMLSNTVTEPGINRRGIAYVISRTAWYWNLATLLLDENTAERSKELRDELEAHIIQLYQKLLLYQMRSVCLYHKNRASIVLGDTIKVHDWANQLKDIQDAEAVVKKDAEQYSTEQIKANLEQLATTAQSREMKLEAIHATMQEQVKLDEKRHQDGEDKQCLKDLCVTDPRDDKERIQETKGGLLKDSYSWIFDNTDFRQWRHDEESRLLWIKGDPGKGKTMLLCGIIDQLQAAMSCEQPEAAKLAYFFCQTTDSRINNATAVLRGLIYILVLQHPLLISHVRSEYDQRGKALFEGTNAWAALSRIFDNILQDQRVAKAYVIIDALDECSTDLERLLRLIVKKSCTSPRFKWIVSSRNWPNIEEQLEVAAQKVRLSLELNQESISAAVRIYIRHQVDRLAHLKRYDEATRQAVEHGLSCNANDTFLWVSLVCHELADPKVKRWHTLKTLNTFPPGLDALYERMLDEIIKSNDAHVCRQMLAVASVVHRPLDLQELSCFVDMPDGVVDDDESLQEMIKLCASFLILGKGTVYFVHQSAKDFVLQKARDEVFLAGMQHTHGTILSNSLRIMSKTLRADLYSLGSPGYPIEQVTQPEPDVLATARYSCVYWIEHLCDWDSIESAAQKEDAPGRSDSVVCNNYRAQVVAFVRKHLLHWLEVDSSGEFYALIHDVKRFILFHRAIVEKAPLQLYSSALLFTPQESIVRRLFEKDLPEWILRVPRVSKEWSPLLQVLESHGQKTMEVMTFSADSKLLAAATKENIWVWDADTGVSLHVLDAYWGDSDGSWQASETSSEISDASWGPVTCLAFSGNGKLLSLHSFWDSHMRACMVWDMATGAGTRVQFGQSSHEDLRFMDYTICRLSPDGKLIVASGGRQPEDRIDVWDIETGALTKSLVGHSAPIELYCVSPDGRVIVSSSQDDIIKLWDSMSGTLLHNLKGPSKHTMAQSMATSGQLVALIDSGTHLYVWDVATGGLLWKKRPGPPTNLFNYGQEVAISSNSKLVACTVPRICNYQVTYQCMIWDVASGTMKQRIDAPRGDANFENLVFSHDGRLLAAREMVVSNGRHIALFKGDGSIPVWDLAKGAVSSTFEDPGPFSYACWAPFYSNCQLLAAARGDCISILDPCTGTTLSTLEHKVVDVELVAFSPDGSLAACSALDPSEIVSSVKFWNIAAGTQGDNCWEYSSATAVSPNCDLIARATKDNKIELWDTAGATVLRTLEGHGSIIRTLVFSADNTALEILEGHLQGILALAFAPDCQRLASTSQDKTVRLWDTTSGLALQILRHAQAMTTMAFSPDGTVLACSDSNCQATFWHVGSGAMLHKLEGPDVVYDFSPNSSLVASASASDGTLAIWSTATGAKPQILQSHGNCVLAVVFSPDGKLLASASDQDAAIVLWDVATRAIVHTLECHSSDVRHRKIIFSPSGHVVAAAAAASTGGIRLWHVATGHVAHDLEADRVSAFTVYAMGFSPDGSIIASVSTDLDLLAWHTSSGAPLEGFRRFEMSTRHYRKAQNVGASIHFSPDGLHWALSLSRYASQVCIWDTSSGRALCILLDWPPKPDDYLTALAVSPNTSSKLAAWSSGEKIVLGSGIRGAARQKLVGHVGVASSLCFCPNGGGVLASSSPLDKTVRLWDVERASTRHVLRGHAKGVAQVAFAPDGKLVASTCFAGAICLWDAVAGTCIASLNVEDLAPQLATWCLCNKKHKEH</sequence>
<dbReference type="InterPro" id="IPR019775">
    <property type="entry name" value="WD40_repeat_CS"/>
</dbReference>
<keyword evidence="7" id="KW-1185">Reference proteome</keyword>
<feature type="repeat" description="WD" evidence="3">
    <location>
        <begin position="1536"/>
        <end position="1578"/>
    </location>
</feature>
<gene>
    <name evidence="6" type="ORF">CDD81_3878</name>
</gene>
<proteinExistence type="predicted"/>
<feature type="repeat" description="WD" evidence="3">
    <location>
        <begin position="1413"/>
        <end position="1454"/>
    </location>
</feature>
<dbReference type="Proteomes" id="UP000226192">
    <property type="component" value="Unassembled WGS sequence"/>
</dbReference>
<dbReference type="InterPro" id="IPR036322">
    <property type="entry name" value="WD40_repeat_dom_sf"/>
</dbReference>
<evidence type="ECO:0000256" key="2">
    <source>
        <dbReference type="ARBA" id="ARBA00022737"/>
    </source>
</evidence>
<feature type="repeat" description="WD" evidence="3">
    <location>
        <begin position="1067"/>
        <end position="1108"/>
    </location>
</feature>
<dbReference type="InterPro" id="IPR011047">
    <property type="entry name" value="Quinoprotein_ADH-like_sf"/>
</dbReference>
<evidence type="ECO:0000259" key="5">
    <source>
        <dbReference type="PROSITE" id="PS50837"/>
    </source>
</evidence>
<dbReference type="Pfam" id="PF24883">
    <property type="entry name" value="NPHP3_N"/>
    <property type="match status" value="1"/>
</dbReference>
<organism evidence="6 7">
    <name type="scientific">Ophiocordyceps australis</name>
    <dbReference type="NCBI Taxonomy" id="1399860"/>
    <lineage>
        <taxon>Eukaryota</taxon>
        <taxon>Fungi</taxon>
        <taxon>Dikarya</taxon>
        <taxon>Ascomycota</taxon>
        <taxon>Pezizomycotina</taxon>
        <taxon>Sordariomycetes</taxon>
        <taxon>Hypocreomycetidae</taxon>
        <taxon>Hypocreales</taxon>
        <taxon>Ophiocordycipitaceae</taxon>
        <taxon>Ophiocordyceps</taxon>
    </lineage>
</organism>
<dbReference type="InterPro" id="IPR031359">
    <property type="entry name" value="NACHT_N"/>
</dbReference>
<dbReference type="SUPFAM" id="SSF52540">
    <property type="entry name" value="P-loop containing nucleoside triphosphate hydrolases"/>
    <property type="match status" value="1"/>
</dbReference>
<protein>
    <recommendedName>
        <fullName evidence="5">NACHT domain-containing protein</fullName>
    </recommendedName>
</protein>
<keyword evidence="1 3" id="KW-0853">WD repeat</keyword>
<dbReference type="FunFam" id="3.40.50.300:FF:001638">
    <property type="entry name" value="NACHT and WD40 domain protein"/>
    <property type="match status" value="1"/>
</dbReference>
<dbReference type="PANTHER" id="PTHR19879">
    <property type="entry name" value="TRANSCRIPTION INITIATION FACTOR TFIID"/>
    <property type="match status" value="1"/>
</dbReference>
<dbReference type="InterPro" id="IPR056884">
    <property type="entry name" value="NPHP3-like_N"/>
</dbReference>
<feature type="compositionally biased region" description="Low complexity" evidence="4">
    <location>
        <begin position="22"/>
        <end position="57"/>
    </location>
</feature>
<dbReference type="InterPro" id="IPR007111">
    <property type="entry name" value="NACHT_NTPase"/>
</dbReference>
<dbReference type="Pfam" id="PF17100">
    <property type="entry name" value="NACHT_N"/>
    <property type="match status" value="1"/>
</dbReference>
<dbReference type="InterPro" id="IPR001680">
    <property type="entry name" value="WD40_rpt"/>
</dbReference>
<dbReference type="OrthoDB" id="4927664at2759"/>
<evidence type="ECO:0000256" key="1">
    <source>
        <dbReference type="ARBA" id="ARBA00022574"/>
    </source>
</evidence>
<dbReference type="SUPFAM" id="SSF50998">
    <property type="entry name" value="Quinoprotein alcohol dehydrogenase-like"/>
    <property type="match status" value="2"/>
</dbReference>
<dbReference type="InterPro" id="IPR020472">
    <property type="entry name" value="WD40_PAC1"/>
</dbReference>